<accession>A0ABQ3NPP0</accession>
<sequence>MRVRDLDVVRFADRARSVSVVLEDAAGGGRHDGRHEAEIVIETGFVSARLPVHLTDADLADLTAFLTARAAAEEEDALPDGSVSDWPAACRSAYLRLRAADPFVVEVRDPVQSGVTVSVPLDLRDGWATRAASRLTRLRTALADGF</sequence>
<proteinExistence type="predicted"/>
<dbReference type="Pfam" id="PF19384">
    <property type="entry name" value="DUF5959"/>
    <property type="match status" value="1"/>
</dbReference>
<name>A0ABQ3NPP0_STRVG</name>
<dbReference type="Proteomes" id="UP000660554">
    <property type="component" value="Unassembled WGS sequence"/>
</dbReference>
<protein>
    <submittedName>
        <fullName evidence="1">Uncharacterized protein</fullName>
    </submittedName>
</protein>
<gene>
    <name evidence="1" type="ORF">Scinn_42160</name>
</gene>
<organism evidence="1 2">
    <name type="scientific">Streptomyces virginiae</name>
    <name type="common">Streptomyces cinnamonensis</name>
    <dbReference type="NCBI Taxonomy" id="1961"/>
    <lineage>
        <taxon>Bacteria</taxon>
        <taxon>Bacillati</taxon>
        <taxon>Actinomycetota</taxon>
        <taxon>Actinomycetes</taxon>
        <taxon>Kitasatosporales</taxon>
        <taxon>Streptomycetaceae</taxon>
        <taxon>Streptomyces</taxon>
    </lineage>
</organism>
<dbReference type="InterPro" id="IPR046003">
    <property type="entry name" value="DUF5959"/>
</dbReference>
<evidence type="ECO:0000313" key="1">
    <source>
        <dbReference type="EMBL" id="GHI14753.1"/>
    </source>
</evidence>
<evidence type="ECO:0000313" key="2">
    <source>
        <dbReference type="Proteomes" id="UP000660554"/>
    </source>
</evidence>
<dbReference type="EMBL" id="BNDV01000008">
    <property type="protein sequence ID" value="GHI14753.1"/>
    <property type="molecule type" value="Genomic_DNA"/>
</dbReference>
<comment type="caution">
    <text evidence="1">The sequence shown here is derived from an EMBL/GenBank/DDBJ whole genome shotgun (WGS) entry which is preliminary data.</text>
</comment>
<keyword evidence="2" id="KW-1185">Reference proteome</keyword>
<reference evidence="2" key="1">
    <citation type="submission" date="2020-09" db="EMBL/GenBank/DDBJ databases">
        <title>Whole genome shotgun sequence of Streptomyces cinnamonensis NBRC 15873.</title>
        <authorList>
            <person name="Komaki H."/>
            <person name="Tamura T."/>
        </authorList>
    </citation>
    <scope>NUCLEOTIDE SEQUENCE [LARGE SCALE GENOMIC DNA]</scope>
    <source>
        <strain evidence="2">NBRC 15873</strain>
    </source>
</reference>